<evidence type="ECO:0000256" key="3">
    <source>
        <dbReference type="ARBA" id="ARBA00022801"/>
    </source>
</evidence>
<feature type="non-terminal residue" evidence="8">
    <location>
        <position position="143"/>
    </location>
</feature>
<sequence length="143" mass="15807">TELKTFTSVNLVLFVVCLYSGHVALNGTCDNDCTDIIICDVPLQLNENERNFDCTSPTGLQGLCINIADCPPLVRLIKMVPLYQKDVAYLRMSQCGKSSDNKPKIMILSIITSNMKYPPRSRSEISGSQLNTAFAEKKCPRAS</sequence>
<evidence type="ECO:0000313" key="8">
    <source>
        <dbReference type="EMBL" id="CAG5078868.1"/>
    </source>
</evidence>
<evidence type="ECO:0000256" key="5">
    <source>
        <dbReference type="ARBA" id="ARBA00023157"/>
    </source>
</evidence>
<keyword evidence="3" id="KW-0378">Hydrolase</keyword>
<dbReference type="Proteomes" id="UP000786811">
    <property type="component" value="Unassembled WGS sequence"/>
</dbReference>
<reference evidence="8" key="1">
    <citation type="submission" date="2021-04" db="EMBL/GenBank/DDBJ databases">
        <authorList>
            <person name="Chebbi M.A.C M."/>
        </authorList>
    </citation>
    <scope>NUCLEOTIDE SEQUENCE</scope>
</reference>
<keyword evidence="9" id="KW-1185">Reference proteome</keyword>
<feature type="chain" id="PRO_5035236128" description="Clip domain-containing protein" evidence="6">
    <location>
        <begin position="26"/>
        <end position="143"/>
    </location>
</feature>
<keyword evidence="5" id="KW-1015">Disulfide bond</keyword>
<comment type="caution">
    <text evidence="8">The sequence shown here is derived from an EMBL/GenBank/DDBJ whole genome shotgun (WGS) entry which is preliminary data.</text>
</comment>
<name>A0A8J2MBU3_COTCN</name>
<dbReference type="Gene3D" id="3.30.1640.30">
    <property type="match status" value="1"/>
</dbReference>
<dbReference type="InterPro" id="IPR022700">
    <property type="entry name" value="CLIP"/>
</dbReference>
<dbReference type="Pfam" id="PF12032">
    <property type="entry name" value="CLIP"/>
    <property type="match status" value="1"/>
</dbReference>
<feature type="signal peptide" evidence="6">
    <location>
        <begin position="1"/>
        <end position="25"/>
    </location>
</feature>
<dbReference type="InterPro" id="IPR038565">
    <property type="entry name" value="CLIP_sf"/>
</dbReference>
<evidence type="ECO:0000256" key="4">
    <source>
        <dbReference type="ARBA" id="ARBA00022825"/>
    </source>
</evidence>
<evidence type="ECO:0000256" key="2">
    <source>
        <dbReference type="ARBA" id="ARBA00022729"/>
    </source>
</evidence>
<dbReference type="OrthoDB" id="7692703at2759"/>
<evidence type="ECO:0000313" key="9">
    <source>
        <dbReference type="Proteomes" id="UP000786811"/>
    </source>
</evidence>
<feature type="non-terminal residue" evidence="8">
    <location>
        <position position="1"/>
    </location>
</feature>
<evidence type="ECO:0000259" key="7">
    <source>
        <dbReference type="PROSITE" id="PS51888"/>
    </source>
</evidence>
<protein>
    <recommendedName>
        <fullName evidence="7">Clip domain-containing protein</fullName>
    </recommendedName>
</protein>
<organism evidence="8 9">
    <name type="scientific">Cotesia congregata</name>
    <name type="common">Parasitoid wasp</name>
    <name type="synonym">Apanteles congregatus</name>
    <dbReference type="NCBI Taxonomy" id="51543"/>
    <lineage>
        <taxon>Eukaryota</taxon>
        <taxon>Metazoa</taxon>
        <taxon>Ecdysozoa</taxon>
        <taxon>Arthropoda</taxon>
        <taxon>Hexapoda</taxon>
        <taxon>Insecta</taxon>
        <taxon>Pterygota</taxon>
        <taxon>Neoptera</taxon>
        <taxon>Endopterygota</taxon>
        <taxon>Hymenoptera</taxon>
        <taxon>Apocrita</taxon>
        <taxon>Ichneumonoidea</taxon>
        <taxon>Braconidae</taxon>
        <taxon>Microgastrinae</taxon>
        <taxon>Cotesia</taxon>
    </lineage>
</organism>
<keyword evidence="1" id="KW-0645">Protease</keyword>
<dbReference type="GO" id="GO:0008236">
    <property type="term" value="F:serine-type peptidase activity"/>
    <property type="evidence" value="ECO:0007669"/>
    <property type="project" value="UniProtKB-KW"/>
</dbReference>
<dbReference type="EMBL" id="CAJNRD030001117">
    <property type="protein sequence ID" value="CAG5078868.1"/>
    <property type="molecule type" value="Genomic_DNA"/>
</dbReference>
<dbReference type="GO" id="GO:0006508">
    <property type="term" value="P:proteolysis"/>
    <property type="evidence" value="ECO:0007669"/>
    <property type="project" value="UniProtKB-KW"/>
</dbReference>
<accession>A0A8J2MBU3</accession>
<feature type="domain" description="Clip" evidence="7">
    <location>
        <begin position="53"/>
        <end position="107"/>
    </location>
</feature>
<evidence type="ECO:0000256" key="1">
    <source>
        <dbReference type="ARBA" id="ARBA00022670"/>
    </source>
</evidence>
<gene>
    <name evidence="8" type="ORF">HICCMSTLAB_LOCUS2864</name>
</gene>
<proteinExistence type="predicted"/>
<dbReference type="AlphaFoldDB" id="A0A8J2MBU3"/>
<dbReference type="PROSITE" id="PS51888">
    <property type="entry name" value="CLIP"/>
    <property type="match status" value="1"/>
</dbReference>
<keyword evidence="2 6" id="KW-0732">Signal</keyword>
<keyword evidence="4" id="KW-0720">Serine protease</keyword>
<evidence type="ECO:0000256" key="6">
    <source>
        <dbReference type="SAM" id="SignalP"/>
    </source>
</evidence>